<keyword evidence="2" id="KW-0472">Membrane</keyword>
<sequence>MTAHHDDNNDSAVMDAHAETATDDTTLTTPPADEGRELFVMPADAQPSTVNLGARLRAAREARGLSVDEVGLRLRLPQRVIASLESGDFARIEHDVYLRGYLASYTRLLDLPTSALTDDLARERAPTQPPLVATGRISHSRYLFQRYSVPAVYVVLTGLIVAPAIWLASHGGLERNLARVTTLDSADNTSLSLPPDPNATAATTVPATTPAPTQEPAAPVPHADAPLMASMALPSIKHEEPAAPAEPPPPAGAYRVRLKLSEASWVEIVAADGRRLEFGLLPAGAERTYGTDQAVSVRLGNANGAELDVNGKAVDLASFRRANVAHLRLVDGGATAPAAN</sequence>
<accession>A0A9X4BI26</accession>
<protein>
    <submittedName>
        <fullName evidence="4">Helix-turn-helix domain-containing protein</fullName>
    </submittedName>
</protein>
<dbReference type="InterPro" id="IPR050400">
    <property type="entry name" value="Bact_Cytoskel_RodZ"/>
</dbReference>
<dbReference type="InterPro" id="IPR001387">
    <property type="entry name" value="Cro/C1-type_HTH"/>
</dbReference>
<evidence type="ECO:0000256" key="1">
    <source>
        <dbReference type="SAM" id="MobiDB-lite"/>
    </source>
</evidence>
<dbReference type="PANTHER" id="PTHR34475">
    <property type="match status" value="1"/>
</dbReference>
<keyword evidence="5" id="KW-1185">Reference proteome</keyword>
<feature type="domain" description="HTH cro/C1-type" evidence="3">
    <location>
        <begin position="56"/>
        <end position="87"/>
    </location>
</feature>
<dbReference type="InterPro" id="IPR010982">
    <property type="entry name" value="Lambda_DNA-bd_dom_sf"/>
</dbReference>
<organism evidence="4 5">
    <name type="scientific">Tahibacter soli</name>
    <dbReference type="NCBI Taxonomy" id="2983605"/>
    <lineage>
        <taxon>Bacteria</taxon>
        <taxon>Pseudomonadati</taxon>
        <taxon>Pseudomonadota</taxon>
        <taxon>Gammaproteobacteria</taxon>
        <taxon>Lysobacterales</taxon>
        <taxon>Rhodanobacteraceae</taxon>
        <taxon>Tahibacter</taxon>
    </lineage>
</organism>
<feature type="compositionally biased region" description="Low complexity" evidence="1">
    <location>
        <begin position="198"/>
        <end position="221"/>
    </location>
</feature>
<keyword evidence="2" id="KW-0812">Transmembrane</keyword>
<comment type="caution">
    <text evidence="4">The sequence shown here is derived from an EMBL/GenBank/DDBJ whole genome shotgun (WGS) entry which is preliminary data.</text>
</comment>
<evidence type="ECO:0000313" key="5">
    <source>
        <dbReference type="Proteomes" id="UP001139971"/>
    </source>
</evidence>
<dbReference type="GO" id="GO:0003677">
    <property type="term" value="F:DNA binding"/>
    <property type="evidence" value="ECO:0007669"/>
    <property type="project" value="InterPro"/>
</dbReference>
<dbReference type="Pfam" id="PF13413">
    <property type="entry name" value="HTH_25"/>
    <property type="match status" value="1"/>
</dbReference>
<keyword evidence="2" id="KW-1133">Transmembrane helix</keyword>
<evidence type="ECO:0000313" key="4">
    <source>
        <dbReference type="EMBL" id="MDC8013108.1"/>
    </source>
</evidence>
<dbReference type="Proteomes" id="UP001139971">
    <property type="component" value="Unassembled WGS sequence"/>
</dbReference>
<reference evidence="4" key="1">
    <citation type="submission" date="2023-02" db="EMBL/GenBank/DDBJ databases">
        <title>Tahibacter soli sp. nov. isolated from soil.</title>
        <authorList>
            <person name="Baek J.H."/>
            <person name="Lee J.K."/>
            <person name="Choi D.G."/>
            <person name="Jeon C.O."/>
        </authorList>
    </citation>
    <scope>NUCLEOTIDE SEQUENCE</scope>
    <source>
        <strain evidence="4">BL</strain>
    </source>
</reference>
<dbReference type="PROSITE" id="PS50943">
    <property type="entry name" value="HTH_CROC1"/>
    <property type="match status" value="1"/>
</dbReference>
<dbReference type="RefSeq" id="WP_263544794.1">
    <property type="nucleotide sequence ID" value="NZ_JAOVZO020000015.1"/>
</dbReference>
<proteinExistence type="predicted"/>
<dbReference type="InterPro" id="IPR025194">
    <property type="entry name" value="RodZ-like_C"/>
</dbReference>
<name>A0A9X4BI26_9GAMM</name>
<feature type="transmembrane region" description="Helical" evidence="2">
    <location>
        <begin position="147"/>
        <end position="168"/>
    </location>
</feature>
<dbReference type="Gene3D" id="1.10.260.40">
    <property type="entry name" value="lambda repressor-like DNA-binding domains"/>
    <property type="match status" value="1"/>
</dbReference>
<dbReference type="AlphaFoldDB" id="A0A9X4BI26"/>
<dbReference type="SUPFAM" id="SSF47413">
    <property type="entry name" value="lambda repressor-like DNA-binding domains"/>
    <property type="match status" value="1"/>
</dbReference>
<dbReference type="PANTHER" id="PTHR34475:SF1">
    <property type="entry name" value="CYTOSKELETON PROTEIN RODZ"/>
    <property type="match status" value="1"/>
</dbReference>
<gene>
    <name evidence="4" type="ORF">OD750_011180</name>
</gene>
<evidence type="ECO:0000256" key="2">
    <source>
        <dbReference type="SAM" id="Phobius"/>
    </source>
</evidence>
<dbReference type="Pfam" id="PF13464">
    <property type="entry name" value="RodZ_C"/>
    <property type="match status" value="1"/>
</dbReference>
<evidence type="ECO:0000259" key="3">
    <source>
        <dbReference type="PROSITE" id="PS50943"/>
    </source>
</evidence>
<dbReference type="EMBL" id="JAOVZO020000015">
    <property type="protein sequence ID" value="MDC8013108.1"/>
    <property type="molecule type" value="Genomic_DNA"/>
</dbReference>
<feature type="region of interest" description="Disordered" evidence="1">
    <location>
        <begin position="187"/>
        <end position="221"/>
    </location>
</feature>